<accession>A0AAE1BPA1</accession>
<feature type="compositionally biased region" description="Pro residues" evidence="1">
    <location>
        <begin position="75"/>
        <end position="97"/>
    </location>
</feature>
<evidence type="ECO:0000313" key="2">
    <source>
        <dbReference type="EMBL" id="KAK3854273.1"/>
    </source>
</evidence>
<dbReference type="EMBL" id="JAWQEG010006642">
    <property type="protein sequence ID" value="KAK3854273.1"/>
    <property type="molecule type" value="Genomic_DNA"/>
</dbReference>
<keyword evidence="3" id="KW-1185">Reference proteome</keyword>
<dbReference type="Proteomes" id="UP001286313">
    <property type="component" value="Unassembled WGS sequence"/>
</dbReference>
<evidence type="ECO:0000313" key="3">
    <source>
        <dbReference type="Proteomes" id="UP001286313"/>
    </source>
</evidence>
<dbReference type="AlphaFoldDB" id="A0AAE1BPA1"/>
<feature type="compositionally biased region" description="Pro residues" evidence="1">
    <location>
        <begin position="47"/>
        <end position="66"/>
    </location>
</feature>
<name>A0AAE1BPA1_PETCI</name>
<proteinExistence type="predicted"/>
<sequence>MAQRPSPHVLVLCQPQDASDSLPPLVPTLPQLPTPPTTSLSLLLQPPYMPHPPQPPTPPPPHPSPPASNYHISAPTPPPTTSLPLPLQPPCPYPYPSSPHDLPTTPLNHLLHHHTLQSTASPPAPRHTCLTSLFHHQLPLFLTPPTTPPTPSQSAPCPTPFTLSSFDSTPICSLPPPFIPDTPTNPSIRWSEVERCEGGVCGWVEES</sequence>
<organism evidence="2 3">
    <name type="scientific">Petrolisthes cinctipes</name>
    <name type="common">Flat porcelain crab</name>
    <dbReference type="NCBI Taxonomy" id="88211"/>
    <lineage>
        <taxon>Eukaryota</taxon>
        <taxon>Metazoa</taxon>
        <taxon>Ecdysozoa</taxon>
        <taxon>Arthropoda</taxon>
        <taxon>Crustacea</taxon>
        <taxon>Multicrustacea</taxon>
        <taxon>Malacostraca</taxon>
        <taxon>Eumalacostraca</taxon>
        <taxon>Eucarida</taxon>
        <taxon>Decapoda</taxon>
        <taxon>Pleocyemata</taxon>
        <taxon>Anomura</taxon>
        <taxon>Galatheoidea</taxon>
        <taxon>Porcellanidae</taxon>
        <taxon>Petrolisthes</taxon>
    </lineage>
</organism>
<gene>
    <name evidence="2" type="ORF">Pcinc_039240</name>
</gene>
<feature type="compositionally biased region" description="Low complexity" evidence="1">
    <location>
        <begin position="37"/>
        <end position="46"/>
    </location>
</feature>
<feature type="compositionally biased region" description="Pro residues" evidence="1">
    <location>
        <begin position="24"/>
        <end position="36"/>
    </location>
</feature>
<comment type="caution">
    <text evidence="2">The sequence shown here is derived from an EMBL/GenBank/DDBJ whole genome shotgun (WGS) entry which is preliminary data.</text>
</comment>
<evidence type="ECO:0000256" key="1">
    <source>
        <dbReference type="SAM" id="MobiDB-lite"/>
    </source>
</evidence>
<feature type="region of interest" description="Disordered" evidence="1">
    <location>
        <begin position="1"/>
        <end position="104"/>
    </location>
</feature>
<protein>
    <submittedName>
        <fullName evidence="2">Uncharacterized protein</fullName>
    </submittedName>
</protein>
<reference evidence="2" key="1">
    <citation type="submission" date="2023-10" db="EMBL/GenBank/DDBJ databases">
        <title>Genome assemblies of two species of porcelain crab, Petrolisthes cinctipes and Petrolisthes manimaculis (Anomura: Porcellanidae).</title>
        <authorList>
            <person name="Angst P."/>
        </authorList>
    </citation>
    <scope>NUCLEOTIDE SEQUENCE</scope>
    <source>
        <strain evidence="2">PB745_01</strain>
        <tissue evidence="2">Gill</tissue>
    </source>
</reference>